<dbReference type="AlphaFoldDB" id="U4LAG4"/>
<evidence type="ECO:0000313" key="2">
    <source>
        <dbReference type="EMBL" id="CCX15240.1"/>
    </source>
</evidence>
<dbReference type="Proteomes" id="UP000018144">
    <property type="component" value="Unassembled WGS sequence"/>
</dbReference>
<name>U4LAG4_PYROM</name>
<sequence>MRSPSIFLFLIGVLVSPAVSSSHIVHSTQFTLYSEPGFKGDFYSKTRVRDGRDKQPCWTGEYKTGPPVKFERTVGYSVSGGCCEFFEGYKCEQDKHLFTAFDRSHNKLPPVHLNRIGSIMCDHPSCKEHWQRG</sequence>
<proteinExistence type="predicted"/>
<feature type="signal peptide" evidence="1">
    <location>
        <begin position="1"/>
        <end position="20"/>
    </location>
</feature>
<evidence type="ECO:0000256" key="1">
    <source>
        <dbReference type="SAM" id="SignalP"/>
    </source>
</evidence>
<organism evidence="2 3">
    <name type="scientific">Pyronema omphalodes (strain CBS 100304)</name>
    <name type="common">Pyronema confluens</name>
    <dbReference type="NCBI Taxonomy" id="1076935"/>
    <lineage>
        <taxon>Eukaryota</taxon>
        <taxon>Fungi</taxon>
        <taxon>Dikarya</taxon>
        <taxon>Ascomycota</taxon>
        <taxon>Pezizomycotina</taxon>
        <taxon>Pezizomycetes</taxon>
        <taxon>Pezizales</taxon>
        <taxon>Pyronemataceae</taxon>
        <taxon>Pyronema</taxon>
    </lineage>
</organism>
<protein>
    <submittedName>
        <fullName evidence="2">Uncharacterized protein</fullName>
    </submittedName>
</protein>
<evidence type="ECO:0000313" key="3">
    <source>
        <dbReference type="Proteomes" id="UP000018144"/>
    </source>
</evidence>
<dbReference type="EMBL" id="HF936151">
    <property type="protein sequence ID" value="CCX15240.1"/>
    <property type="molecule type" value="Genomic_DNA"/>
</dbReference>
<reference evidence="2 3" key="1">
    <citation type="journal article" date="2013" name="PLoS Genet.">
        <title>The genome and development-dependent transcriptomes of Pyronema confluens: a window into fungal evolution.</title>
        <authorList>
            <person name="Traeger S."/>
            <person name="Altegoer F."/>
            <person name="Freitag M."/>
            <person name="Gabaldon T."/>
            <person name="Kempken F."/>
            <person name="Kumar A."/>
            <person name="Marcet-Houben M."/>
            <person name="Poggeler S."/>
            <person name="Stajich J.E."/>
            <person name="Nowrousian M."/>
        </authorList>
    </citation>
    <scope>NUCLEOTIDE SEQUENCE [LARGE SCALE GENOMIC DNA]</scope>
    <source>
        <strain evidence="3">CBS 100304</strain>
        <tissue evidence="2">Vegetative mycelium</tissue>
    </source>
</reference>
<gene>
    <name evidence="2" type="ORF">PCON_01515</name>
</gene>
<accession>U4LAG4</accession>
<feature type="chain" id="PRO_5004651270" evidence="1">
    <location>
        <begin position="21"/>
        <end position="133"/>
    </location>
</feature>
<keyword evidence="3" id="KW-1185">Reference proteome</keyword>
<keyword evidence="1" id="KW-0732">Signal</keyword>